<reference evidence="1" key="2">
    <citation type="submission" date="2020-10" db="EMBL/GenBank/DDBJ databases">
        <authorList>
            <consortium name="NCBI Pathogen Detection Project"/>
        </authorList>
    </citation>
    <scope>NUCLEOTIDE SEQUENCE</scope>
    <source>
        <strain evidence="1">Morganella morganii ARLG-3209</strain>
    </source>
</reference>
<dbReference type="Proteomes" id="UP000865968">
    <property type="component" value="Unassembled WGS sequence"/>
</dbReference>
<organism evidence="1 2">
    <name type="scientific">Morganella morganii</name>
    <name type="common">Proteus morganii</name>
    <dbReference type="NCBI Taxonomy" id="582"/>
    <lineage>
        <taxon>Bacteria</taxon>
        <taxon>Pseudomonadati</taxon>
        <taxon>Pseudomonadota</taxon>
        <taxon>Gammaproteobacteria</taxon>
        <taxon>Enterobacterales</taxon>
        <taxon>Morganellaceae</taxon>
        <taxon>Morganella</taxon>
    </lineage>
</organism>
<evidence type="ECO:0000313" key="2">
    <source>
        <dbReference type="Proteomes" id="UP000865968"/>
    </source>
</evidence>
<proteinExistence type="predicted"/>
<gene>
    <name evidence="1" type="ORF">I8608_003503</name>
</gene>
<reference evidence="1" key="1">
    <citation type="journal article" date="2018" name="Genome Biol.">
        <title>SKESA: strategic k-mer extension for scrupulous assemblies.</title>
        <authorList>
            <person name="Souvorov A."/>
            <person name="Agarwala R."/>
            <person name="Lipman D.J."/>
        </authorList>
    </citation>
    <scope>NUCLEOTIDE SEQUENCE</scope>
    <source>
        <strain evidence="1">Morganella morganii ARLG-3209</strain>
    </source>
</reference>
<name>A0AAN5S1F5_MORMO</name>
<protein>
    <recommendedName>
        <fullName evidence="3">YkuD domain-containing protein</fullName>
    </recommendedName>
</protein>
<dbReference type="EMBL" id="DACSWI010000013">
    <property type="protein sequence ID" value="HAT3810607.1"/>
    <property type="molecule type" value="Genomic_DNA"/>
</dbReference>
<accession>A0AAN5S1F5</accession>
<evidence type="ECO:0008006" key="3">
    <source>
        <dbReference type="Google" id="ProtNLM"/>
    </source>
</evidence>
<sequence length="193" mass="21289">MADLRYITGGADGWLNVKREPAQNIIALPGTLKVDVTSNKNGRDYFTALEGVEKGKNFSVKEGYLSRVSPNYRSAASLSFSVSNEILEYPYGKIHAFTDDINPIPVGIHNIQIPDFPHDGGLGYTVQSPFAKNWFYLGTGNAVPGNNDRYLHPGRGTLGCITVDPTKWTELYEYLIRCRSGDGKTVGRVTVTR</sequence>
<dbReference type="AlphaFoldDB" id="A0AAN5S1F5"/>
<comment type="caution">
    <text evidence="1">The sequence shown here is derived from an EMBL/GenBank/DDBJ whole genome shotgun (WGS) entry which is preliminary data.</text>
</comment>
<evidence type="ECO:0000313" key="1">
    <source>
        <dbReference type="EMBL" id="HAT3810607.1"/>
    </source>
</evidence>
<dbReference type="RefSeq" id="WP_262861000.1">
    <property type="nucleotide sequence ID" value="NZ_JAHTVY010000007.1"/>
</dbReference>